<evidence type="ECO:0000256" key="1">
    <source>
        <dbReference type="ARBA" id="ARBA00010617"/>
    </source>
</evidence>
<dbReference type="Proteomes" id="UP001283361">
    <property type="component" value="Unassembled WGS sequence"/>
</dbReference>
<keyword evidence="3" id="KW-1185">Reference proteome</keyword>
<dbReference type="GO" id="GO:0004497">
    <property type="term" value="F:monooxygenase activity"/>
    <property type="evidence" value="ECO:0007669"/>
    <property type="project" value="InterPro"/>
</dbReference>
<comment type="similarity">
    <text evidence="1">Belongs to the cytochrome P450 family.</text>
</comment>
<evidence type="ECO:0008006" key="4">
    <source>
        <dbReference type="Google" id="ProtNLM"/>
    </source>
</evidence>
<comment type="caution">
    <text evidence="2">The sequence shown here is derived from an EMBL/GenBank/DDBJ whole genome shotgun (WGS) entry which is preliminary data.</text>
</comment>
<reference evidence="2" key="1">
    <citation type="journal article" date="2023" name="G3 (Bethesda)">
        <title>A reference genome for the long-term kleptoplast-retaining sea slug Elysia crispata morphotype clarki.</title>
        <authorList>
            <person name="Eastman K.E."/>
            <person name="Pendleton A.L."/>
            <person name="Shaikh M.A."/>
            <person name="Suttiyut T."/>
            <person name="Ogas R."/>
            <person name="Tomko P."/>
            <person name="Gavelis G."/>
            <person name="Widhalm J.R."/>
            <person name="Wisecaver J.H."/>
        </authorList>
    </citation>
    <scope>NUCLEOTIDE SEQUENCE</scope>
    <source>
        <strain evidence="2">ECLA1</strain>
    </source>
</reference>
<dbReference type="EMBL" id="JAWDGP010006482">
    <property type="protein sequence ID" value="KAK3740247.1"/>
    <property type="molecule type" value="Genomic_DNA"/>
</dbReference>
<gene>
    <name evidence="2" type="ORF">RRG08_054268</name>
</gene>
<dbReference type="Gene3D" id="1.10.630.10">
    <property type="entry name" value="Cytochrome P450"/>
    <property type="match status" value="1"/>
</dbReference>
<organism evidence="2 3">
    <name type="scientific">Elysia crispata</name>
    <name type="common">lettuce slug</name>
    <dbReference type="NCBI Taxonomy" id="231223"/>
    <lineage>
        <taxon>Eukaryota</taxon>
        <taxon>Metazoa</taxon>
        <taxon>Spiralia</taxon>
        <taxon>Lophotrochozoa</taxon>
        <taxon>Mollusca</taxon>
        <taxon>Gastropoda</taxon>
        <taxon>Heterobranchia</taxon>
        <taxon>Euthyneura</taxon>
        <taxon>Panpulmonata</taxon>
        <taxon>Sacoglossa</taxon>
        <taxon>Placobranchoidea</taxon>
        <taxon>Plakobranchidae</taxon>
        <taxon>Elysia</taxon>
    </lineage>
</organism>
<protein>
    <recommendedName>
        <fullName evidence="4">Cytochrome P450</fullName>
    </recommendedName>
</protein>
<dbReference type="PANTHER" id="PTHR24291:SF201">
    <property type="entry name" value="CYTOCHROME P450, FAMILY 4, SUBFAMILY B, POLYPEPTIDE 7"/>
    <property type="match status" value="1"/>
</dbReference>
<dbReference type="InterPro" id="IPR050196">
    <property type="entry name" value="Cytochrome_P450_Monoox"/>
</dbReference>
<dbReference type="AlphaFoldDB" id="A0AAE1CWQ9"/>
<evidence type="ECO:0000313" key="2">
    <source>
        <dbReference type="EMBL" id="KAK3740247.1"/>
    </source>
</evidence>
<sequence>MNKLLRAWIGDGLLTSHGDKWHRNRRLLTPAFHFDVLKRYVDIKTRCADILVRKFEEAAETGTSIEAFHTVGMCGLDILLKCGMSYETHCQLLGWQAVALHGLPVLSDANWMKVFRAVQDYQMQKSSREENPPCRGFLDIFFTAKDKDGFTLTLEEIKDEVTTFMFAGYETVTSITSWALYSVAEHPDIQSRVHEELGSVLNDSDHTDITWEDLTNL</sequence>
<dbReference type="InterPro" id="IPR001128">
    <property type="entry name" value="Cyt_P450"/>
</dbReference>
<dbReference type="GO" id="GO:0005506">
    <property type="term" value="F:iron ion binding"/>
    <property type="evidence" value="ECO:0007669"/>
    <property type="project" value="InterPro"/>
</dbReference>
<dbReference type="GO" id="GO:0020037">
    <property type="term" value="F:heme binding"/>
    <property type="evidence" value="ECO:0007669"/>
    <property type="project" value="InterPro"/>
</dbReference>
<evidence type="ECO:0000313" key="3">
    <source>
        <dbReference type="Proteomes" id="UP001283361"/>
    </source>
</evidence>
<name>A0AAE1CWQ9_9GAST</name>
<dbReference type="Pfam" id="PF00067">
    <property type="entry name" value="p450"/>
    <property type="match status" value="2"/>
</dbReference>
<dbReference type="PANTHER" id="PTHR24291">
    <property type="entry name" value="CYTOCHROME P450 FAMILY 4"/>
    <property type="match status" value="1"/>
</dbReference>
<accession>A0AAE1CWQ9</accession>
<proteinExistence type="inferred from homology"/>
<dbReference type="InterPro" id="IPR036396">
    <property type="entry name" value="Cyt_P450_sf"/>
</dbReference>
<dbReference type="InterPro" id="IPR002401">
    <property type="entry name" value="Cyt_P450_E_grp-I"/>
</dbReference>
<dbReference type="SUPFAM" id="SSF48264">
    <property type="entry name" value="Cytochrome P450"/>
    <property type="match status" value="1"/>
</dbReference>
<dbReference type="PRINTS" id="PR00463">
    <property type="entry name" value="EP450I"/>
</dbReference>
<dbReference type="GO" id="GO:0016705">
    <property type="term" value="F:oxidoreductase activity, acting on paired donors, with incorporation or reduction of molecular oxygen"/>
    <property type="evidence" value="ECO:0007669"/>
    <property type="project" value="InterPro"/>
</dbReference>